<sequence>MIAALLLAACASMQAMQPLDADRETVCAGNCRSHFPEGGWQMVHTISANIQGGRQATFTGVVILSPEDDSIRCAVMTLEGFVLFEAVDYGRVTVKRAFGPFDDENFAKGVMDDIRFLFVEPEGETTCGIFEDGSRGCRYRAERNRTVDLMEGPDGGWRMRQYDSRGYPMRTMTADAPNADGFSRKIVLQALGSHGYRLTMTLVEAVSIQEPPG</sequence>
<name>A0A5K7Z0Y6_9BACT</name>
<evidence type="ECO:0000313" key="2">
    <source>
        <dbReference type="Proteomes" id="UP000427769"/>
    </source>
</evidence>
<keyword evidence="2" id="KW-1185">Reference proteome</keyword>
<evidence type="ECO:0000313" key="1">
    <source>
        <dbReference type="EMBL" id="BBO75356.1"/>
    </source>
</evidence>
<reference evidence="1 2" key="1">
    <citation type="submission" date="2019-11" db="EMBL/GenBank/DDBJ databases">
        <title>Comparative genomics of hydrocarbon-degrading Desulfosarcina strains.</title>
        <authorList>
            <person name="Watanabe M."/>
            <person name="Kojima H."/>
            <person name="Fukui M."/>
        </authorList>
    </citation>
    <scope>NUCLEOTIDE SEQUENCE [LARGE SCALE GENOMIC DNA]</scope>
    <source>
        <strain evidence="1 2">PP31</strain>
    </source>
</reference>
<accession>A0A5K7Z0Y6</accession>
<dbReference type="AlphaFoldDB" id="A0A5K7Z0Y6"/>
<dbReference type="Proteomes" id="UP000427769">
    <property type="component" value="Chromosome"/>
</dbReference>
<dbReference type="EMBL" id="AP021875">
    <property type="protein sequence ID" value="BBO75356.1"/>
    <property type="molecule type" value="Genomic_DNA"/>
</dbReference>
<dbReference type="KEGG" id="dwd:DSCW_27730"/>
<evidence type="ECO:0008006" key="3">
    <source>
        <dbReference type="Google" id="ProtNLM"/>
    </source>
</evidence>
<organism evidence="1 2">
    <name type="scientific">Desulfosarcina widdelii</name>
    <dbReference type="NCBI Taxonomy" id="947919"/>
    <lineage>
        <taxon>Bacteria</taxon>
        <taxon>Pseudomonadati</taxon>
        <taxon>Thermodesulfobacteriota</taxon>
        <taxon>Desulfobacteria</taxon>
        <taxon>Desulfobacterales</taxon>
        <taxon>Desulfosarcinaceae</taxon>
        <taxon>Desulfosarcina</taxon>
    </lineage>
</organism>
<gene>
    <name evidence="1" type="ORF">DSCW_27730</name>
</gene>
<protein>
    <recommendedName>
        <fullName evidence="3">Lipoprotein</fullName>
    </recommendedName>
</protein>
<proteinExistence type="predicted"/>